<comment type="caution">
    <text evidence="1">The sequence shown here is derived from an EMBL/GenBank/DDBJ whole genome shotgun (WGS) entry which is preliminary data.</text>
</comment>
<organism evidence="1 2">
    <name type="scientific">Rhizoclosmatium globosum</name>
    <dbReference type="NCBI Taxonomy" id="329046"/>
    <lineage>
        <taxon>Eukaryota</taxon>
        <taxon>Fungi</taxon>
        <taxon>Fungi incertae sedis</taxon>
        <taxon>Chytridiomycota</taxon>
        <taxon>Chytridiomycota incertae sedis</taxon>
        <taxon>Chytridiomycetes</taxon>
        <taxon>Chytridiales</taxon>
        <taxon>Chytriomycetaceae</taxon>
        <taxon>Rhizoclosmatium</taxon>
    </lineage>
</organism>
<gene>
    <name evidence="1" type="ORF">BCR33DRAFT_738196</name>
</gene>
<sequence length="152" mass="17528">MTWALTWKLMVDIPVVKHHRDLVKDMSNGIETLLSRVEMSRLECVESSIRTFNSDKKRSLQIVNATVDKLTDEMVSRWKLKSSVRVTRVKKSSVRGSQDRRDVAFLERKTTARSRPALLSELERRCATDVGDLTMGDLSRISVDQFNKRIFS</sequence>
<accession>A0A1Y2CAF3</accession>
<keyword evidence="2" id="KW-1185">Reference proteome</keyword>
<dbReference type="AlphaFoldDB" id="A0A1Y2CAF3"/>
<proteinExistence type="predicted"/>
<protein>
    <submittedName>
        <fullName evidence="1">Uncharacterized protein</fullName>
    </submittedName>
</protein>
<dbReference type="EMBL" id="MCGO01000023">
    <property type="protein sequence ID" value="ORY44012.1"/>
    <property type="molecule type" value="Genomic_DNA"/>
</dbReference>
<evidence type="ECO:0000313" key="1">
    <source>
        <dbReference type="EMBL" id="ORY44012.1"/>
    </source>
</evidence>
<name>A0A1Y2CAF3_9FUNG</name>
<dbReference type="Proteomes" id="UP000193642">
    <property type="component" value="Unassembled WGS sequence"/>
</dbReference>
<reference evidence="1 2" key="1">
    <citation type="submission" date="2016-07" db="EMBL/GenBank/DDBJ databases">
        <title>Pervasive Adenine N6-methylation of Active Genes in Fungi.</title>
        <authorList>
            <consortium name="DOE Joint Genome Institute"/>
            <person name="Mondo S.J."/>
            <person name="Dannebaum R.O."/>
            <person name="Kuo R.C."/>
            <person name="Labutti K."/>
            <person name="Haridas S."/>
            <person name="Kuo A."/>
            <person name="Salamov A."/>
            <person name="Ahrendt S.R."/>
            <person name="Lipzen A."/>
            <person name="Sullivan W."/>
            <person name="Andreopoulos W.B."/>
            <person name="Clum A."/>
            <person name="Lindquist E."/>
            <person name="Daum C."/>
            <person name="Ramamoorthy G.K."/>
            <person name="Gryganskyi A."/>
            <person name="Culley D."/>
            <person name="Magnuson J.K."/>
            <person name="James T.Y."/>
            <person name="O'Malley M.A."/>
            <person name="Stajich J.E."/>
            <person name="Spatafora J.W."/>
            <person name="Visel A."/>
            <person name="Grigoriev I.V."/>
        </authorList>
    </citation>
    <scope>NUCLEOTIDE SEQUENCE [LARGE SCALE GENOMIC DNA]</scope>
    <source>
        <strain evidence="1 2">JEL800</strain>
    </source>
</reference>
<evidence type="ECO:0000313" key="2">
    <source>
        <dbReference type="Proteomes" id="UP000193642"/>
    </source>
</evidence>